<comment type="caution">
    <text evidence="2">The sequence shown here is derived from an EMBL/GenBank/DDBJ whole genome shotgun (WGS) entry which is preliminary data.</text>
</comment>
<dbReference type="Proteomes" id="UP000650224">
    <property type="component" value="Unassembled WGS sequence"/>
</dbReference>
<dbReference type="AlphaFoldDB" id="A0A8I0LFM3"/>
<gene>
    <name evidence="2" type="ORF">H9627_07665</name>
</gene>
<evidence type="ECO:0000313" key="2">
    <source>
        <dbReference type="EMBL" id="MBD8030198.1"/>
    </source>
</evidence>
<protein>
    <submittedName>
        <fullName evidence="2">Uncharacterized protein</fullName>
    </submittedName>
</protein>
<sequence length="47" mass="4439">MATDESTVAGDQDGDGGAGDGGEVGEGEADVGGMELLGVEPSLEGVT</sequence>
<evidence type="ECO:0000313" key="3">
    <source>
        <dbReference type="Proteomes" id="UP000650224"/>
    </source>
</evidence>
<evidence type="ECO:0000256" key="1">
    <source>
        <dbReference type="SAM" id="MobiDB-lite"/>
    </source>
</evidence>
<dbReference type="RefSeq" id="WP_191733410.1">
    <property type="nucleotide sequence ID" value="NZ_JACSPR010000004.1"/>
</dbReference>
<name>A0A8I0LFM3_9CORY</name>
<proteinExistence type="predicted"/>
<reference evidence="2 3" key="1">
    <citation type="submission" date="2020-08" db="EMBL/GenBank/DDBJ databases">
        <title>A Genomic Blueprint of the Chicken Gut Microbiome.</title>
        <authorList>
            <person name="Gilroy R."/>
            <person name="Ravi A."/>
            <person name="Getino M."/>
            <person name="Pursley I."/>
            <person name="Horton D.L."/>
            <person name="Alikhan N.-F."/>
            <person name="Baker D."/>
            <person name="Gharbi K."/>
            <person name="Hall N."/>
            <person name="Watson M."/>
            <person name="Adriaenssens E.M."/>
            <person name="Foster-Nyarko E."/>
            <person name="Jarju S."/>
            <person name="Secka A."/>
            <person name="Antonio M."/>
            <person name="Oren A."/>
            <person name="Chaudhuri R."/>
            <person name="La Ragione R.M."/>
            <person name="Hildebrand F."/>
            <person name="Pallen M.J."/>
        </authorList>
    </citation>
    <scope>NUCLEOTIDE SEQUENCE [LARGE SCALE GENOMIC DNA]</scope>
    <source>
        <strain evidence="2 3">Sa1YVA5</strain>
    </source>
</reference>
<organism evidence="2 3">
    <name type="scientific">Corynebacterium gallinarum</name>
    <dbReference type="NCBI Taxonomy" id="2762214"/>
    <lineage>
        <taxon>Bacteria</taxon>
        <taxon>Bacillati</taxon>
        <taxon>Actinomycetota</taxon>
        <taxon>Actinomycetes</taxon>
        <taxon>Mycobacteriales</taxon>
        <taxon>Corynebacteriaceae</taxon>
        <taxon>Corynebacterium</taxon>
    </lineage>
</organism>
<feature type="region of interest" description="Disordered" evidence="1">
    <location>
        <begin position="1"/>
        <end position="47"/>
    </location>
</feature>
<dbReference type="EMBL" id="JACSPR010000004">
    <property type="protein sequence ID" value="MBD8030198.1"/>
    <property type="molecule type" value="Genomic_DNA"/>
</dbReference>
<keyword evidence="3" id="KW-1185">Reference proteome</keyword>
<accession>A0A8I0LFM3</accession>